<dbReference type="Pfam" id="PF00750">
    <property type="entry name" value="tRNA-synt_1d"/>
    <property type="match status" value="1"/>
</dbReference>
<dbReference type="SUPFAM" id="SSF55190">
    <property type="entry name" value="Arginyl-tRNA synthetase (ArgRS), N-terminal 'additional' domain"/>
    <property type="match status" value="1"/>
</dbReference>
<evidence type="ECO:0000259" key="11">
    <source>
        <dbReference type="SMART" id="SM00836"/>
    </source>
</evidence>
<dbReference type="InterPro" id="IPR005148">
    <property type="entry name" value="Arg-tRNA-synth_N"/>
</dbReference>
<keyword evidence="6 9" id="KW-0648">Protein biosynthesis</keyword>
<evidence type="ECO:0000256" key="4">
    <source>
        <dbReference type="ARBA" id="ARBA00022741"/>
    </source>
</evidence>
<dbReference type="PRINTS" id="PR01038">
    <property type="entry name" value="TRNASYNTHARG"/>
</dbReference>
<comment type="subunit">
    <text evidence="9">Monomer.</text>
</comment>
<dbReference type="InterPro" id="IPR014729">
    <property type="entry name" value="Rossmann-like_a/b/a_fold"/>
</dbReference>
<dbReference type="GO" id="GO:0005524">
    <property type="term" value="F:ATP binding"/>
    <property type="evidence" value="ECO:0007669"/>
    <property type="project" value="UniProtKB-UniRule"/>
</dbReference>
<evidence type="ECO:0000256" key="7">
    <source>
        <dbReference type="ARBA" id="ARBA00023146"/>
    </source>
</evidence>
<accession>A0A9D1AGG6</accession>
<evidence type="ECO:0000256" key="3">
    <source>
        <dbReference type="ARBA" id="ARBA00022598"/>
    </source>
</evidence>
<dbReference type="Pfam" id="PF05746">
    <property type="entry name" value="DALR_1"/>
    <property type="match status" value="1"/>
</dbReference>
<evidence type="ECO:0000256" key="6">
    <source>
        <dbReference type="ARBA" id="ARBA00022917"/>
    </source>
</evidence>
<sequence length="588" mass="66417">MKQILDLISQEVMEAFEACGYDPSYGRTGISNRPDLCEYQCNGAMAARKKYGKAPAVIAAEVVEKLKANPAFELAEAVGPGFINLKVKGEFLQKYLLEMQADPDLSVEKTKSTKTVMLDYGGPNVAKPLHVGHLRSAIIGESIKRIGRFMGHKMIGDVHLGDWGLQMGLIVTELRHRQPDLPYFDDNWKGEYPKEPPFTISELEEIYPSASARSKEDEAYRQEALEATKLLQNGKPGYRALWEHILNVSVADLKKNYKKLNVEFDLWKKESDAQPYIPDMVERMKAEGYAYEDQGALVVDVKEESDTKEVPPCILLKSDGASLYTTTDLATIVERMKLFHPQEIIYIVDKRQEMHFTQVFRCARKTELVGEDTQLKFLGFGTMNGKDGKPFKTRDGGVMRLETLIGEITDEMYRKILENHEADPGEARKTAEIVGLAAIKYGDLSNQASKDYVFDVERFTSFEGNTGPYILYTIVRIKSILSKYREAGRTVEIGGILPPAGDVEKDLVLSLCGFNSAIAQAYAETAPHKICSYIYELSNAFNRFYHETKILSEEDERQQESWIQILELTRRVLETSIDLLGFSAPERM</sequence>
<keyword evidence="3 9" id="KW-0436">Ligase</keyword>
<feature type="domain" description="DALR anticodon binding" evidence="11">
    <location>
        <begin position="470"/>
        <end position="588"/>
    </location>
</feature>
<dbReference type="GO" id="GO:0006420">
    <property type="term" value="P:arginyl-tRNA aminoacylation"/>
    <property type="evidence" value="ECO:0007669"/>
    <property type="project" value="UniProtKB-UniRule"/>
</dbReference>
<comment type="catalytic activity">
    <reaction evidence="8 9">
        <text>tRNA(Arg) + L-arginine + ATP = L-arginyl-tRNA(Arg) + AMP + diphosphate</text>
        <dbReference type="Rhea" id="RHEA:20301"/>
        <dbReference type="Rhea" id="RHEA-COMP:9658"/>
        <dbReference type="Rhea" id="RHEA-COMP:9673"/>
        <dbReference type="ChEBI" id="CHEBI:30616"/>
        <dbReference type="ChEBI" id="CHEBI:32682"/>
        <dbReference type="ChEBI" id="CHEBI:33019"/>
        <dbReference type="ChEBI" id="CHEBI:78442"/>
        <dbReference type="ChEBI" id="CHEBI:78513"/>
        <dbReference type="ChEBI" id="CHEBI:456215"/>
        <dbReference type="EC" id="6.1.1.19"/>
    </reaction>
</comment>
<dbReference type="EMBL" id="DVGK01000160">
    <property type="protein sequence ID" value="HIR14934.1"/>
    <property type="molecule type" value="Genomic_DNA"/>
</dbReference>
<dbReference type="SUPFAM" id="SSF52374">
    <property type="entry name" value="Nucleotidylyl transferase"/>
    <property type="match status" value="1"/>
</dbReference>
<dbReference type="Proteomes" id="UP000886757">
    <property type="component" value="Unassembled WGS sequence"/>
</dbReference>
<dbReference type="PROSITE" id="PS00178">
    <property type="entry name" value="AA_TRNA_LIGASE_I"/>
    <property type="match status" value="1"/>
</dbReference>
<keyword evidence="5 9" id="KW-0067">ATP-binding</keyword>
<dbReference type="AlphaFoldDB" id="A0A9D1AGG6"/>
<protein>
    <recommendedName>
        <fullName evidence="9">Arginine--tRNA ligase</fullName>
        <ecNumber evidence="9">6.1.1.19</ecNumber>
    </recommendedName>
    <alternativeName>
        <fullName evidence="9">Arginyl-tRNA synthetase</fullName>
        <shortName evidence="9">ArgRS</shortName>
    </alternativeName>
</protein>
<dbReference type="InterPro" id="IPR008909">
    <property type="entry name" value="DALR_anticod-bd"/>
</dbReference>
<dbReference type="GO" id="GO:0004814">
    <property type="term" value="F:arginine-tRNA ligase activity"/>
    <property type="evidence" value="ECO:0007669"/>
    <property type="project" value="UniProtKB-UniRule"/>
</dbReference>
<evidence type="ECO:0000256" key="9">
    <source>
        <dbReference type="HAMAP-Rule" id="MF_00123"/>
    </source>
</evidence>
<comment type="caution">
    <text evidence="13">The sequence shown here is derived from an EMBL/GenBank/DDBJ whole genome shotgun (WGS) entry which is preliminary data.</text>
</comment>
<dbReference type="PANTHER" id="PTHR11956:SF11">
    <property type="entry name" value="ARGININE--TRNA LIGASE, MITOCHONDRIAL-RELATED"/>
    <property type="match status" value="1"/>
</dbReference>
<dbReference type="NCBIfam" id="TIGR00456">
    <property type="entry name" value="argS"/>
    <property type="match status" value="1"/>
</dbReference>
<organism evidence="13 14">
    <name type="scientific">Candidatus Choladousia intestinavium</name>
    <dbReference type="NCBI Taxonomy" id="2840727"/>
    <lineage>
        <taxon>Bacteria</taxon>
        <taxon>Bacillati</taxon>
        <taxon>Bacillota</taxon>
        <taxon>Clostridia</taxon>
        <taxon>Lachnospirales</taxon>
        <taxon>Lachnospiraceae</taxon>
        <taxon>Lachnospiraceae incertae sedis</taxon>
        <taxon>Candidatus Choladousia</taxon>
    </lineage>
</organism>
<dbReference type="SMART" id="SM00836">
    <property type="entry name" value="DALR_1"/>
    <property type="match status" value="1"/>
</dbReference>
<feature type="domain" description="Arginyl tRNA synthetase N-terminal" evidence="12">
    <location>
        <begin position="2"/>
        <end position="87"/>
    </location>
</feature>
<dbReference type="EC" id="6.1.1.19" evidence="9"/>
<evidence type="ECO:0000256" key="2">
    <source>
        <dbReference type="ARBA" id="ARBA00022490"/>
    </source>
</evidence>
<dbReference type="Gene3D" id="3.30.1360.70">
    <property type="entry name" value="Arginyl tRNA synthetase N-terminal domain"/>
    <property type="match status" value="1"/>
</dbReference>
<dbReference type="InterPro" id="IPR009080">
    <property type="entry name" value="tRNAsynth_Ia_anticodon-bd"/>
</dbReference>
<reference evidence="13" key="2">
    <citation type="journal article" date="2021" name="PeerJ">
        <title>Extensive microbial diversity within the chicken gut microbiome revealed by metagenomics and culture.</title>
        <authorList>
            <person name="Gilroy R."/>
            <person name="Ravi A."/>
            <person name="Getino M."/>
            <person name="Pursley I."/>
            <person name="Horton D.L."/>
            <person name="Alikhan N.F."/>
            <person name="Baker D."/>
            <person name="Gharbi K."/>
            <person name="Hall N."/>
            <person name="Watson M."/>
            <person name="Adriaenssens E.M."/>
            <person name="Foster-Nyarko E."/>
            <person name="Jarju S."/>
            <person name="Secka A."/>
            <person name="Antonio M."/>
            <person name="Oren A."/>
            <person name="Chaudhuri R.R."/>
            <person name="La Ragione R."/>
            <person name="Hildebrand F."/>
            <person name="Pallen M.J."/>
        </authorList>
    </citation>
    <scope>NUCLEOTIDE SEQUENCE</scope>
    <source>
        <strain evidence="13">ChiSjej4B22-8148</strain>
    </source>
</reference>
<evidence type="ECO:0000256" key="5">
    <source>
        <dbReference type="ARBA" id="ARBA00022840"/>
    </source>
</evidence>
<dbReference type="InterPro" id="IPR035684">
    <property type="entry name" value="ArgRS_core"/>
</dbReference>
<comment type="similarity">
    <text evidence="1 9 10">Belongs to the class-I aminoacyl-tRNA synthetase family.</text>
</comment>
<dbReference type="Pfam" id="PF03485">
    <property type="entry name" value="Arg_tRNA_synt_N"/>
    <property type="match status" value="1"/>
</dbReference>
<keyword evidence="2 9" id="KW-0963">Cytoplasm</keyword>
<feature type="short sequence motif" description="'HIGH' region" evidence="9">
    <location>
        <begin position="123"/>
        <end position="133"/>
    </location>
</feature>
<proteinExistence type="inferred from homology"/>
<dbReference type="InterPro" id="IPR036695">
    <property type="entry name" value="Arg-tRNA-synth_N_sf"/>
</dbReference>
<keyword evidence="4 9" id="KW-0547">Nucleotide-binding</keyword>
<evidence type="ECO:0000313" key="14">
    <source>
        <dbReference type="Proteomes" id="UP000886757"/>
    </source>
</evidence>
<dbReference type="HAMAP" id="MF_00123">
    <property type="entry name" value="Arg_tRNA_synth"/>
    <property type="match status" value="1"/>
</dbReference>
<dbReference type="Gene3D" id="3.40.50.620">
    <property type="entry name" value="HUPs"/>
    <property type="match status" value="1"/>
</dbReference>
<dbReference type="InterPro" id="IPR001278">
    <property type="entry name" value="Arg-tRNA-ligase"/>
</dbReference>
<comment type="subcellular location">
    <subcellularLocation>
        <location evidence="9">Cytoplasm</location>
    </subcellularLocation>
</comment>
<dbReference type="SMART" id="SM01016">
    <property type="entry name" value="Arg_tRNA_synt_N"/>
    <property type="match status" value="1"/>
</dbReference>
<evidence type="ECO:0000313" key="13">
    <source>
        <dbReference type="EMBL" id="HIR14934.1"/>
    </source>
</evidence>
<name>A0A9D1AGG6_9FIRM</name>
<evidence type="ECO:0000256" key="8">
    <source>
        <dbReference type="ARBA" id="ARBA00049339"/>
    </source>
</evidence>
<evidence type="ECO:0000256" key="1">
    <source>
        <dbReference type="ARBA" id="ARBA00005594"/>
    </source>
</evidence>
<evidence type="ECO:0000256" key="10">
    <source>
        <dbReference type="RuleBase" id="RU363038"/>
    </source>
</evidence>
<dbReference type="PANTHER" id="PTHR11956">
    <property type="entry name" value="ARGINYL-TRNA SYNTHETASE"/>
    <property type="match status" value="1"/>
</dbReference>
<dbReference type="SUPFAM" id="SSF47323">
    <property type="entry name" value="Anticodon-binding domain of a subclass of class I aminoacyl-tRNA synthetases"/>
    <property type="match status" value="1"/>
</dbReference>
<evidence type="ECO:0000259" key="12">
    <source>
        <dbReference type="SMART" id="SM01016"/>
    </source>
</evidence>
<dbReference type="Gene3D" id="1.10.730.10">
    <property type="entry name" value="Isoleucyl-tRNA Synthetase, Domain 1"/>
    <property type="match status" value="1"/>
</dbReference>
<reference evidence="13" key="1">
    <citation type="submission" date="2020-10" db="EMBL/GenBank/DDBJ databases">
        <authorList>
            <person name="Gilroy R."/>
        </authorList>
    </citation>
    <scope>NUCLEOTIDE SEQUENCE</scope>
    <source>
        <strain evidence="13">ChiSjej4B22-8148</strain>
    </source>
</reference>
<gene>
    <name evidence="9 13" type="primary">argS</name>
    <name evidence="13" type="ORF">IAB31_13545</name>
</gene>
<dbReference type="InterPro" id="IPR001412">
    <property type="entry name" value="aa-tRNA-synth_I_CS"/>
</dbReference>
<dbReference type="GO" id="GO:0005737">
    <property type="term" value="C:cytoplasm"/>
    <property type="evidence" value="ECO:0007669"/>
    <property type="project" value="UniProtKB-SubCell"/>
</dbReference>
<keyword evidence="7 9" id="KW-0030">Aminoacyl-tRNA synthetase</keyword>